<dbReference type="PANTHER" id="PTHR43706">
    <property type="entry name" value="NADH DEHYDROGENASE"/>
    <property type="match status" value="1"/>
</dbReference>
<keyword evidence="10" id="KW-1185">Reference proteome</keyword>
<evidence type="ECO:0000313" key="9">
    <source>
        <dbReference type="EMBL" id="KAJ6333627.1"/>
    </source>
</evidence>
<comment type="caution">
    <text evidence="9">The sequence shown here is derived from an EMBL/GenBank/DDBJ whole genome shotgun (WGS) entry which is preliminary data.</text>
</comment>
<evidence type="ECO:0000256" key="8">
    <source>
        <dbReference type="ARBA" id="ARBA00049010"/>
    </source>
</evidence>
<evidence type="ECO:0000256" key="6">
    <source>
        <dbReference type="ARBA" id="ARBA00023027"/>
    </source>
</evidence>
<dbReference type="Proteomes" id="UP001141253">
    <property type="component" value="Chromosome 11"/>
</dbReference>
<keyword evidence="5" id="KW-0560">Oxidoreductase</keyword>
<keyword evidence="3" id="KW-0285">Flavoprotein</keyword>
<keyword evidence="6" id="KW-0520">NAD</keyword>
<dbReference type="Gene3D" id="3.50.50.100">
    <property type="match status" value="1"/>
</dbReference>
<keyword evidence="4" id="KW-0274">FAD</keyword>
<evidence type="ECO:0000256" key="1">
    <source>
        <dbReference type="ARBA" id="ARBA00005272"/>
    </source>
</evidence>
<organism evidence="9 10">
    <name type="scientific">Salix suchowensis</name>
    <dbReference type="NCBI Taxonomy" id="1278906"/>
    <lineage>
        <taxon>Eukaryota</taxon>
        <taxon>Viridiplantae</taxon>
        <taxon>Streptophyta</taxon>
        <taxon>Embryophyta</taxon>
        <taxon>Tracheophyta</taxon>
        <taxon>Spermatophyta</taxon>
        <taxon>Magnoliopsida</taxon>
        <taxon>eudicotyledons</taxon>
        <taxon>Gunneridae</taxon>
        <taxon>Pentapetalae</taxon>
        <taxon>rosids</taxon>
        <taxon>fabids</taxon>
        <taxon>Malpighiales</taxon>
        <taxon>Salicaceae</taxon>
        <taxon>Saliceae</taxon>
        <taxon>Salix</taxon>
    </lineage>
</organism>
<dbReference type="InterPro" id="IPR045024">
    <property type="entry name" value="NDH-2"/>
</dbReference>
<protein>
    <recommendedName>
        <fullName evidence="2">NADH:ubiquinone reductase (non-electrogenic)</fullName>
        <ecNumber evidence="2">1.6.5.9</ecNumber>
    </recommendedName>
</protein>
<reference evidence="9" key="1">
    <citation type="submission" date="2022-10" db="EMBL/GenBank/DDBJ databases">
        <authorList>
            <person name="Hyden B.L."/>
            <person name="Feng K."/>
            <person name="Yates T."/>
            <person name="Jawdy S."/>
            <person name="Smart L.B."/>
            <person name="Muchero W."/>
        </authorList>
    </citation>
    <scope>NUCLEOTIDE SEQUENCE</scope>
    <source>
        <tissue evidence="9">Shoot tip</tissue>
    </source>
</reference>
<evidence type="ECO:0000313" key="10">
    <source>
        <dbReference type="Proteomes" id="UP001141253"/>
    </source>
</evidence>
<evidence type="ECO:0000256" key="4">
    <source>
        <dbReference type="ARBA" id="ARBA00022827"/>
    </source>
</evidence>
<accession>A0ABQ9AEF3</accession>
<sequence>MKNHPATAQVAAQQGTYLAKCFNRMEEAEKNPEGPIRFREEGRHRFRPFRYKHLGQFAPLGGEQAAAQLPGDWVSIGRSSQWLWYSVYASKLSHLRFEQQLPAGRKVNCISIHSSFLIRSAFLPADRGRGCPKVFEGETEQLPSKKPKIVSLTGLHRHFVTTISIIWGESSLPRPGGTDGKARSRGG</sequence>
<reference evidence="9" key="2">
    <citation type="journal article" date="2023" name="Int. J. Mol. Sci.">
        <title>De Novo Assembly and Annotation of 11 Diverse Shrub Willow (Salix) Genomes Reveals Novel Gene Organization in Sex-Linked Regions.</title>
        <authorList>
            <person name="Hyden B."/>
            <person name="Feng K."/>
            <person name="Yates T.B."/>
            <person name="Jawdy S."/>
            <person name="Cereghino C."/>
            <person name="Smart L.B."/>
            <person name="Muchero W."/>
        </authorList>
    </citation>
    <scope>NUCLEOTIDE SEQUENCE</scope>
    <source>
        <tissue evidence="9">Shoot tip</tissue>
    </source>
</reference>
<evidence type="ECO:0000256" key="7">
    <source>
        <dbReference type="ARBA" id="ARBA00047599"/>
    </source>
</evidence>
<gene>
    <name evidence="9" type="ORF">OIU77_009486</name>
</gene>
<name>A0ABQ9AEF3_9ROSI</name>
<evidence type="ECO:0000256" key="2">
    <source>
        <dbReference type="ARBA" id="ARBA00012637"/>
    </source>
</evidence>
<evidence type="ECO:0000256" key="5">
    <source>
        <dbReference type="ARBA" id="ARBA00023002"/>
    </source>
</evidence>
<dbReference type="EMBL" id="JAPFFI010000021">
    <property type="protein sequence ID" value="KAJ6333627.1"/>
    <property type="molecule type" value="Genomic_DNA"/>
</dbReference>
<proteinExistence type="inferred from homology"/>
<comment type="catalytic activity">
    <reaction evidence="7">
        <text>a quinone + NADH + H(+) = a quinol + NAD(+)</text>
        <dbReference type="Rhea" id="RHEA:46160"/>
        <dbReference type="ChEBI" id="CHEBI:15378"/>
        <dbReference type="ChEBI" id="CHEBI:24646"/>
        <dbReference type="ChEBI" id="CHEBI:57540"/>
        <dbReference type="ChEBI" id="CHEBI:57945"/>
        <dbReference type="ChEBI" id="CHEBI:132124"/>
        <dbReference type="EC" id="1.6.5.9"/>
    </reaction>
</comment>
<comment type="similarity">
    <text evidence="1">Belongs to the NADH dehydrogenase family.</text>
</comment>
<comment type="catalytic activity">
    <reaction evidence="8">
        <text>a ubiquinone + NADH + H(+) = a ubiquinol + NAD(+)</text>
        <dbReference type="Rhea" id="RHEA:23152"/>
        <dbReference type="Rhea" id="RHEA-COMP:9565"/>
        <dbReference type="Rhea" id="RHEA-COMP:9566"/>
        <dbReference type="ChEBI" id="CHEBI:15378"/>
        <dbReference type="ChEBI" id="CHEBI:16389"/>
        <dbReference type="ChEBI" id="CHEBI:17976"/>
        <dbReference type="ChEBI" id="CHEBI:57540"/>
        <dbReference type="ChEBI" id="CHEBI:57945"/>
    </reaction>
</comment>
<dbReference type="EC" id="1.6.5.9" evidence="2"/>
<dbReference type="PANTHER" id="PTHR43706:SF47">
    <property type="entry name" value="EXTERNAL NADH-UBIQUINONE OXIDOREDUCTASE 1, MITOCHONDRIAL-RELATED"/>
    <property type="match status" value="1"/>
</dbReference>
<evidence type="ECO:0000256" key="3">
    <source>
        <dbReference type="ARBA" id="ARBA00022630"/>
    </source>
</evidence>